<reference evidence="5 6" key="1">
    <citation type="submission" date="2019-04" db="EMBL/GenBank/DDBJ databases">
        <title>Friends and foes A comparative genomics study of 23 Aspergillus species from section Flavi.</title>
        <authorList>
            <consortium name="DOE Joint Genome Institute"/>
            <person name="Kjaerbolling I."/>
            <person name="Vesth T."/>
            <person name="Frisvad J.C."/>
            <person name="Nybo J.L."/>
            <person name="Theobald S."/>
            <person name="Kildgaard S."/>
            <person name="Isbrandt T."/>
            <person name="Kuo A."/>
            <person name="Sato A."/>
            <person name="Lyhne E.K."/>
            <person name="Kogle M.E."/>
            <person name="Wiebenga A."/>
            <person name="Kun R.S."/>
            <person name="Lubbers R.J."/>
            <person name="Makela M.R."/>
            <person name="Barry K."/>
            <person name="Chovatia M."/>
            <person name="Clum A."/>
            <person name="Daum C."/>
            <person name="Haridas S."/>
            <person name="He G."/>
            <person name="LaButti K."/>
            <person name="Lipzen A."/>
            <person name="Mondo S."/>
            <person name="Riley R."/>
            <person name="Salamov A."/>
            <person name="Simmons B.A."/>
            <person name="Magnuson J.K."/>
            <person name="Henrissat B."/>
            <person name="Mortensen U.H."/>
            <person name="Larsen T.O."/>
            <person name="Devries R.P."/>
            <person name="Grigoriev I.V."/>
            <person name="Machida M."/>
            <person name="Baker S.E."/>
            <person name="Andersen M.R."/>
        </authorList>
    </citation>
    <scope>NUCLEOTIDE SEQUENCE [LARGE SCALE GENOMIC DNA]</scope>
    <source>
        <strain evidence="5 6">CBS 117625</strain>
    </source>
</reference>
<evidence type="ECO:0008006" key="7">
    <source>
        <dbReference type="Google" id="ProtNLM"/>
    </source>
</evidence>
<dbReference type="OrthoDB" id="5840532at2759"/>
<keyword evidence="6" id="KW-1185">Reference proteome</keyword>
<gene>
    <name evidence="5" type="ORF">BDV38DRAFT_291780</name>
</gene>
<name>A0A5N6SWL8_ASPPS</name>
<comment type="similarity">
    <text evidence="1 3">Belongs to the short-chain dehydrogenases/reductases (SDR) family.</text>
</comment>
<evidence type="ECO:0000313" key="5">
    <source>
        <dbReference type="EMBL" id="KAE8139065.1"/>
    </source>
</evidence>
<keyword evidence="4" id="KW-0472">Membrane</keyword>
<dbReference type="AlphaFoldDB" id="A0A5N6SWL8"/>
<dbReference type="GO" id="GO:0016616">
    <property type="term" value="F:oxidoreductase activity, acting on the CH-OH group of donors, NAD or NADP as acceptor"/>
    <property type="evidence" value="ECO:0007669"/>
    <property type="project" value="TreeGrafter"/>
</dbReference>
<dbReference type="InterPro" id="IPR002347">
    <property type="entry name" value="SDR_fam"/>
</dbReference>
<keyword evidence="4" id="KW-1133">Transmembrane helix</keyword>
<dbReference type="EMBL" id="ML743568">
    <property type="protein sequence ID" value="KAE8139065.1"/>
    <property type="molecule type" value="Genomic_DNA"/>
</dbReference>
<dbReference type="Proteomes" id="UP000325672">
    <property type="component" value="Unassembled WGS sequence"/>
</dbReference>
<evidence type="ECO:0000256" key="2">
    <source>
        <dbReference type="ARBA" id="ARBA00023002"/>
    </source>
</evidence>
<dbReference type="CDD" id="cd05339">
    <property type="entry name" value="17beta-HSDXI-like_SDR_c"/>
    <property type="match status" value="1"/>
</dbReference>
<dbReference type="PANTHER" id="PTHR24322">
    <property type="entry name" value="PKSB"/>
    <property type="match status" value="1"/>
</dbReference>
<dbReference type="PANTHER" id="PTHR24322:SF736">
    <property type="entry name" value="RETINOL DEHYDROGENASE 10"/>
    <property type="match status" value="1"/>
</dbReference>
<keyword evidence="4" id="KW-0812">Transmembrane</keyword>
<dbReference type="InterPro" id="IPR036291">
    <property type="entry name" value="NAD(P)-bd_dom_sf"/>
</dbReference>
<dbReference type="GeneID" id="43646040"/>
<evidence type="ECO:0000256" key="3">
    <source>
        <dbReference type="RuleBase" id="RU000363"/>
    </source>
</evidence>
<sequence>MAKESCIVIASTVVISGLAFLWTKYRNHGRSARSFLAEDNVVLVTGGLSGLGREIVQLYRAKGAKVAILDIKDEASLPEVPGTSASKYYKCDVSDNSEVEAILKKVGVELGNPDILINCAAMPINRLPFYELQSVSFAKTIATNLLGPVNMTCAVLPMLMQSPKRSSIVNISSVVAHLYPAGLSDYASSKAGLSALHHCLEAEARWLGYHKQIEFFLVEVGQMDTPLFSWIKPPNSLLAPVLEPKYVAEKIVGAVSSGGGGVIRLPMYASWVCGYDMLPVRVQRFARYVMGVDEAMTHSK</sequence>
<proteinExistence type="inferred from homology"/>
<organism evidence="5 6">
    <name type="scientific">Aspergillus pseudotamarii</name>
    <dbReference type="NCBI Taxonomy" id="132259"/>
    <lineage>
        <taxon>Eukaryota</taxon>
        <taxon>Fungi</taxon>
        <taxon>Dikarya</taxon>
        <taxon>Ascomycota</taxon>
        <taxon>Pezizomycotina</taxon>
        <taxon>Eurotiomycetes</taxon>
        <taxon>Eurotiomycetidae</taxon>
        <taxon>Eurotiales</taxon>
        <taxon>Aspergillaceae</taxon>
        <taxon>Aspergillus</taxon>
        <taxon>Aspergillus subgen. Circumdati</taxon>
    </lineage>
</organism>
<evidence type="ECO:0000313" key="6">
    <source>
        <dbReference type="Proteomes" id="UP000325672"/>
    </source>
</evidence>
<evidence type="ECO:0000256" key="1">
    <source>
        <dbReference type="ARBA" id="ARBA00006484"/>
    </source>
</evidence>
<dbReference type="Pfam" id="PF00106">
    <property type="entry name" value="adh_short"/>
    <property type="match status" value="1"/>
</dbReference>
<dbReference type="Gene3D" id="3.40.50.720">
    <property type="entry name" value="NAD(P)-binding Rossmann-like Domain"/>
    <property type="match status" value="1"/>
</dbReference>
<dbReference type="PRINTS" id="PR00080">
    <property type="entry name" value="SDRFAMILY"/>
</dbReference>
<dbReference type="PRINTS" id="PR00081">
    <property type="entry name" value="GDHRDH"/>
</dbReference>
<accession>A0A5N6SWL8</accession>
<feature type="transmembrane region" description="Helical" evidence="4">
    <location>
        <begin position="6"/>
        <end position="23"/>
    </location>
</feature>
<dbReference type="SUPFAM" id="SSF51735">
    <property type="entry name" value="NAD(P)-binding Rossmann-fold domains"/>
    <property type="match status" value="1"/>
</dbReference>
<protein>
    <recommendedName>
        <fullName evidence="7">NAD(P)-binding protein</fullName>
    </recommendedName>
</protein>
<dbReference type="RefSeq" id="XP_031915128.1">
    <property type="nucleotide sequence ID" value="XM_032061830.1"/>
</dbReference>
<evidence type="ECO:0000256" key="4">
    <source>
        <dbReference type="SAM" id="Phobius"/>
    </source>
</evidence>
<keyword evidence="2" id="KW-0560">Oxidoreductase</keyword>